<dbReference type="PRINTS" id="PR00111">
    <property type="entry name" value="ABHYDROLASE"/>
</dbReference>
<dbReference type="Pfam" id="PF00561">
    <property type="entry name" value="Abhydrolase_1"/>
    <property type="match status" value="1"/>
</dbReference>
<evidence type="ECO:0000313" key="3">
    <source>
        <dbReference type="Proteomes" id="UP000664096"/>
    </source>
</evidence>
<dbReference type="AlphaFoldDB" id="A0A939EII7"/>
<comment type="caution">
    <text evidence="2">The sequence shown here is derived from an EMBL/GenBank/DDBJ whole genome shotgun (WGS) entry which is preliminary data.</text>
</comment>
<dbReference type="PANTHER" id="PTHR43194">
    <property type="entry name" value="HYDROLASE ALPHA/BETA FOLD FAMILY"/>
    <property type="match status" value="1"/>
</dbReference>
<dbReference type="Proteomes" id="UP000664096">
    <property type="component" value="Unassembled WGS sequence"/>
</dbReference>
<proteinExistence type="predicted"/>
<dbReference type="EC" id="3.1.1.24" evidence="2"/>
<evidence type="ECO:0000313" key="2">
    <source>
        <dbReference type="EMBL" id="MBN9673775.1"/>
    </source>
</evidence>
<organism evidence="2 3">
    <name type="scientific">Roseibium aggregatum</name>
    <dbReference type="NCBI Taxonomy" id="187304"/>
    <lineage>
        <taxon>Bacteria</taxon>
        <taxon>Pseudomonadati</taxon>
        <taxon>Pseudomonadota</taxon>
        <taxon>Alphaproteobacteria</taxon>
        <taxon>Hyphomicrobiales</taxon>
        <taxon>Stappiaceae</taxon>
        <taxon>Roseibium</taxon>
    </lineage>
</organism>
<keyword evidence="2" id="KW-0378">Hydrolase</keyword>
<dbReference type="InterPro" id="IPR029058">
    <property type="entry name" value="AB_hydrolase_fold"/>
</dbReference>
<feature type="domain" description="AB hydrolase-1" evidence="1">
    <location>
        <begin position="23"/>
        <end position="132"/>
    </location>
</feature>
<dbReference type="GO" id="GO:0042952">
    <property type="term" value="P:beta-ketoadipate pathway"/>
    <property type="evidence" value="ECO:0007669"/>
    <property type="project" value="InterPro"/>
</dbReference>
<dbReference type="NCBIfam" id="TIGR02427">
    <property type="entry name" value="protocat_pcaD"/>
    <property type="match status" value="1"/>
</dbReference>
<dbReference type="Gene3D" id="3.40.50.1820">
    <property type="entry name" value="alpha/beta hydrolase"/>
    <property type="match status" value="1"/>
</dbReference>
<evidence type="ECO:0000259" key="1">
    <source>
        <dbReference type="Pfam" id="PF00561"/>
    </source>
</evidence>
<dbReference type="InterPro" id="IPR026968">
    <property type="entry name" value="PcaD/CatD"/>
</dbReference>
<sequence>MRIARLTSADLHWREDGDAKGLPIVFANSLGTELRLWDKLIDRLGGEGYRLIRFDKRGHGLSSCPQAPYTMDDLVRDTEELLDRLGVSSCVFVGLSIGGMIGQSLASRQPERVKGLVLSNTAAKMGEAAMWQERIGRIRDGGIESLADPILERWFSEGFRNGDECLAWRHMLTRTPTEGYIGCCEAIAGTDLTAATSALRLPVLGIGGSDDLASPPALVRATTDLVPGSRYVEIAGAGHLPCVERPDAFFDHLMTFLKEDLHV</sequence>
<reference evidence="2" key="1">
    <citation type="submission" date="2020-12" db="EMBL/GenBank/DDBJ databases">
        <title>Oil enriched cultivation method for isolating marine PHA-producing bacteria.</title>
        <authorList>
            <person name="Zheng W."/>
            <person name="Yu S."/>
            <person name="Huang Y."/>
        </authorList>
    </citation>
    <scope>NUCLEOTIDE SEQUENCE</scope>
    <source>
        <strain evidence="2">SY-2-12</strain>
    </source>
</reference>
<dbReference type="PANTHER" id="PTHR43194:SF2">
    <property type="entry name" value="PEROXISOMAL MEMBRANE PROTEIN LPX1"/>
    <property type="match status" value="1"/>
</dbReference>
<dbReference type="SUPFAM" id="SSF53474">
    <property type="entry name" value="alpha/beta-Hydrolases"/>
    <property type="match status" value="1"/>
</dbReference>
<accession>A0A939EII7</accession>
<dbReference type="EMBL" id="JAEKJZ010000008">
    <property type="protein sequence ID" value="MBN9673775.1"/>
    <property type="molecule type" value="Genomic_DNA"/>
</dbReference>
<dbReference type="InterPro" id="IPR000073">
    <property type="entry name" value="AB_hydrolase_1"/>
</dbReference>
<protein>
    <submittedName>
        <fullName evidence="2">3-oxoadipate enol-lactonase</fullName>
        <ecNumber evidence="2">3.1.1.24</ecNumber>
    </submittedName>
</protein>
<gene>
    <name evidence="2" type="primary">pcaD</name>
    <name evidence="2" type="ORF">JF539_25695</name>
</gene>
<dbReference type="RefSeq" id="WP_207143999.1">
    <property type="nucleotide sequence ID" value="NZ_JAEKJZ010000008.1"/>
</dbReference>
<name>A0A939EII7_9HYPH</name>
<dbReference type="GO" id="GO:0047570">
    <property type="term" value="F:3-oxoadipate enol-lactonase activity"/>
    <property type="evidence" value="ECO:0007669"/>
    <property type="project" value="UniProtKB-EC"/>
</dbReference>
<dbReference type="InterPro" id="IPR050228">
    <property type="entry name" value="Carboxylesterase_BioH"/>
</dbReference>